<dbReference type="AlphaFoldDB" id="A0A7Y0L8S9"/>
<evidence type="ECO:0000313" key="8">
    <source>
        <dbReference type="EMBL" id="NMP24600.1"/>
    </source>
</evidence>
<keyword evidence="2" id="KW-0645">Protease</keyword>
<dbReference type="InterPro" id="IPR025657">
    <property type="entry name" value="RadC_JAB"/>
</dbReference>
<dbReference type="Gene3D" id="3.40.140.10">
    <property type="entry name" value="Cytidine Deaminase, domain 2"/>
    <property type="match status" value="1"/>
</dbReference>
<dbReference type="GO" id="GO:0008237">
    <property type="term" value="F:metallopeptidase activity"/>
    <property type="evidence" value="ECO:0007669"/>
    <property type="project" value="UniProtKB-KW"/>
</dbReference>
<evidence type="ECO:0000313" key="9">
    <source>
        <dbReference type="Proteomes" id="UP000533476"/>
    </source>
</evidence>
<evidence type="ECO:0000256" key="2">
    <source>
        <dbReference type="ARBA" id="ARBA00022670"/>
    </source>
</evidence>
<accession>A0A7Y0L8S9</accession>
<sequence length="158" mass="17338">MSVFIPVYRLQLVRDANFRTEAKQIREPRDVAAILSAYLAGADREHFVVLTLDTKGRVTGLHTAAVGTLDNVDVHPRDVFKFAIAMNAFAIIVGHVHPSGDPEPSRQDRAITRRLIEAGDLLGIPLWDHLVIGDNGSSYVSLTQGVSHSARSVVAEFR</sequence>
<gene>
    <name evidence="8" type="ORF">HIJ39_20000</name>
</gene>
<reference evidence="8 9" key="1">
    <citation type="submission" date="2020-04" db="EMBL/GenBank/DDBJ databases">
        <authorList>
            <person name="Zhang R."/>
            <person name="Schippers A."/>
        </authorList>
    </citation>
    <scope>NUCLEOTIDE SEQUENCE [LARGE SCALE GENOMIC DNA]</scope>
    <source>
        <strain evidence="8 9">DSM 109850</strain>
    </source>
</reference>
<evidence type="ECO:0000259" key="7">
    <source>
        <dbReference type="PROSITE" id="PS50249"/>
    </source>
</evidence>
<evidence type="ECO:0000256" key="4">
    <source>
        <dbReference type="ARBA" id="ARBA00022801"/>
    </source>
</evidence>
<dbReference type="RefSeq" id="WP_169102810.1">
    <property type="nucleotide sequence ID" value="NZ_JABBVZ010000127.1"/>
</dbReference>
<evidence type="ECO:0000256" key="6">
    <source>
        <dbReference type="ARBA" id="ARBA00023049"/>
    </source>
</evidence>
<dbReference type="InterPro" id="IPR037518">
    <property type="entry name" value="MPN"/>
</dbReference>
<dbReference type="InterPro" id="IPR001405">
    <property type="entry name" value="UPF0758"/>
</dbReference>
<feature type="domain" description="MPN" evidence="7">
    <location>
        <begin position="24"/>
        <end position="147"/>
    </location>
</feature>
<keyword evidence="3" id="KW-0479">Metal-binding</keyword>
<name>A0A7Y0L8S9_9FIRM</name>
<evidence type="ECO:0000256" key="1">
    <source>
        <dbReference type="ARBA" id="ARBA00010243"/>
    </source>
</evidence>
<dbReference type="PROSITE" id="PS50249">
    <property type="entry name" value="MPN"/>
    <property type="match status" value="1"/>
</dbReference>
<dbReference type="Pfam" id="PF04002">
    <property type="entry name" value="RadC"/>
    <property type="match status" value="1"/>
</dbReference>
<keyword evidence="4" id="KW-0378">Hydrolase</keyword>
<dbReference type="PANTHER" id="PTHR30471:SF3">
    <property type="entry name" value="UPF0758 PROTEIN YEES-RELATED"/>
    <property type="match status" value="1"/>
</dbReference>
<keyword evidence="9" id="KW-1185">Reference proteome</keyword>
<evidence type="ECO:0000256" key="5">
    <source>
        <dbReference type="ARBA" id="ARBA00022833"/>
    </source>
</evidence>
<proteinExistence type="inferred from homology"/>
<organism evidence="8 9">
    <name type="scientific">Sulfobacillus harzensis</name>
    <dbReference type="NCBI Taxonomy" id="2729629"/>
    <lineage>
        <taxon>Bacteria</taxon>
        <taxon>Bacillati</taxon>
        <taxon>Bacillota</taxon>
        <taxon>Clostridia</taxon>
        <taxon>Eubacteriales</taxon>
        <taxon>Clostridiales Family XVII. Incertae Sedis</taxon>
        <taxon>Sulfobacillus</taxon>
    </lineage>
</organism>
<comment type="caution">
    <text evidence="8">The sequence shown here is derived from an EMBL/GenBank/DDBJ whole genome shotgun (WGS) entry which is preliminary data.</text>
</comment>
<comment type="similarity">
    <text evidence="1">Belongs to the UPF0758 family.</text>
</comment>
<dbReference type="EMBL" id="JABBVZ010000127">
    <property type="protein sequence ID" value="NMP24600.1"/>
    <property type="molecule type" value="Genomic_DNA"/>
</dbReference>
<keyword evidence="5" id="KW-0862">Zinc</keyword>
<evidence type="ECO:0000256" key="3">
    <source>
        <dbReference type="ARBA" id="ARBA00022723"/>
    </source>
</evidence>
<dbReference type="PANTHER" id="PTHR30471">
    <property type="entry name" value="DNA REPAIR PROTEIN RADC"/>
    <property type="match status" value="1"/>
</dbReference>
<dbReference type="GO" id="GO:0046872">
    <property type="term" value="F:metal ion binding"/>
    <property type="evidence" value="ECO:0007669"/>
    <property type="project" value="UniProtKB-KW"/>
</dbReference>
<dbReference type="GO" id="GO:0006508">
    <property type="term" value="P:proteolysis"/>
    <property type="evidence" value="ECO:0007669"/>
    <property type="project" value="UniProtKB-KW"/>
</dbReference>
<protein>
    <submittedName>
        <fullName evidence="8">JAB domain-containing protein</fullName>
    </submittedName>
</protein>
<dbReference type="CDD" id="cd08071">
    <property type="entry name" value="MPN_DUF2466"/>
    <property type="match status" value="1"/>
</dbReference>
<keyword evidence="6" id="KW-0482">Metalloprotease</keyword>
<dbReference type="Proteomes" id="UP000533476">
    <property type="component" value="Unassembled WGS sequence"/>
</dbReference>